<sequence length="172" mass="20045">LEKISGENNKLREEIEELNSRIRASVEAAEGLQKEINDKNEQLNSITKQINDAEWSVGEHRQWLKDANNRISELESALTEKNHFIEEMQKYNEEHCASEELIALQAKLQIAEKALDEAPKQEKMNELSSLVDHLQNELNNKNECIKNLEKQCNDTEWSLGEHRQWIHDSNNK</sequence>
<organism evidence="2">
    <name type="scientific">Onchocerca flexuosa</name>
    <dbReference type="NCBI Taxonomy" id="387005"/>
    <lineage>
        <taxon>Eukaryota</taxon>
        <taxon>Metazoa</taxon>
        <taxon>Ecdysozoa</taxon>
        <taxon>Nematoda</taxon>
        <taxon>Chromadorea</taxon>
        <taxon>Rhabditida</taxon>
        <taxon>Spirurina</taxon>
        <taxon>Spiruromorpha</taxon>
        <taxon>Filarioidea</taxon>
        <taxon>Onchocercidae</taxon>
        <taxon>Onchocerca</taxon>
    </lineage>
</organism>
<keyword evidence="1" id="KW-0175">Coiled coil</keyword>
<feature type="coiled-coil region" evidence="1">
    <location>
        <begin position="1"/>
        <end position="94"/>
    </location>
</feature>
<name>A0A183HE05_9BILA</name>
<evidence type="ECO:0000256" key="1">
    <source>
        <dbReference type="SAM" id="Coils"/>
    </source>
</evidence>
<reference evidence="2" key="1">
    <citation type="submission" date="2016-06" db="UniProtKB">
        <authorList>
            <consortium name="WormBaseParasite"/>
        </authorList>
    </citation>
    <scope>IDENTIFICATION</scope>
</reference>
<dbReference type="STRING" id="387005.A0A183HE05"/>
<proteinExistence type="predicted"/>
<dbReference type="AlphaFoldDB" id="A0A183HE05"/>
<protein>
    <submittedName>
        <fullName evidence="2">Myosin_tail_1 domain-containing protein</fullName>
    </submittedName>
</protein>
<dbReference type="SUPFAM" id="SSF57997">
    <property type="entry name" value="Tropomyosin"/>
    <property type="match status" value="1"/>
</dbReference>
<feature type="coiled-coil region" evidence="1">
    <location>
        <begin position="124"/>
        <end position="151"/>
    </location>
</feature>
<dbReference type="Gene3D" id="1.10.287.1490">
    <property type="match status" value="1"/>
</dbReference>
<evidence type="ECO:0000313" key="2">
    <source>
        <dbReference type="WBParaSite" id="OFLC_0000571601-mRNA-1"/>
    </source>
</evidence>
<accession>A0A183HE05</accession>
<dbReference type="WBParaSite" id="OFLC_0000571601-mRNA-1">
    <property type="protein sequence ID" value="OFLC_0000571601-mRNA-1"/>
    <property type="gene ID" value="OFLC_0000571601"/>
</dbReference>